<dbReference type="AlphaFoldDB" id="A0A1H1JG41"/>
<dbReference type="Proteomes" id="UP000199365">
    <property type="component" value="Unassembled WGS sequence"/>
</dbReference>
<name>A0A1H1JG41_9BURK</name>
<dbReference type="PANTHER" id="PTHR11895:SF151">
    <property type="entry name" value="GLUTAMYL-TRNA(GLN) AMIDOTRANSFERASE SUBUNIT A"/>
    <property type="match status" value="1"/>
</dbReference>
<evidence type="ECO:0000259" key="1">
    <source>
        <dbReference type="Pfam" id="PF01425"/>
    </source>
</evidence>
<organism evidence="2 3">
    <name type="scientific">Paraburkholderia tuberum</name>
    <dbReference type="NCBI Taxonomy" id="157910"/>
    <lineage>
        <taxon>Bacteria</taxon>
        <taxon>Pseudomonadati</taxon>
        <taxon>Pseudomonadota</taxon>
        <taxon>Betaproteobacteria</taxon>
        <taxon>Burkholderiales</taxon>
        <taxon>Burkholderiaceae</taxon>
        <taxon>Paraburkholderia</taxon>
    </lineage>
</organism>
<protein>
    <submittedName>
        <fullName evidence="2">Asp-tRNAAsn/Glu-tRNAGln amidotransferase A subunit</fullName>
    </submittedName>
</protein>
<dbReference type="InterPro" id="IPR000120">
    <property type="entry name" value="Amidase"/>
</dbReference>
<dbReference type="STRING" id="157910.SAMN05445850_4765"/>
<proteinExistence type="predicted"/>
<dbReference type="GO" id="GO:0016740">
    <property type="term" value="F:transferase activity"/>
    <property type="evidence" value="ECO:0007669"/>
    <property type="project" value="UniProtKB-KW"/>
</dbReference>
<gene>
    <name evidence="2" type="ORF">SAMN05445850_4765</name>
</gene>
<feature type="domain" description="Amidase" evidence="1">
    <location>
        <begin position="54"/>
        <end position="417"/>
    </location>
</feature>
<sequence>MNRSDQSLLTTLLANRHDEAAARATLLDAQARADALEPWLRAFVHRPDTYAVRGAVARALVGVPIGVKDLADTADMPTGYGSPAYDGHRPERDARIVSMIRALGGTVFGKTATTEFAWRGPAATVNPWNRAHTPGGSSSGSAAAVAAGIVPLAIGTQTVGSIIRPAAYCGIVGYKPSYRAVPGEGVHPLAASLDHVGFFGRSVDDVAVAHALFVEGAPQAVESEAAWRDHFPRGTSALTLGVVRTPFWDELIAPHQHANFDASLRTLSEGGARIVELDYGADLPQMREATLTILAVEAYRAVGDVAARAPALMSEHMRVLLSEGQAMPLERYQQALLLQAQVRSQSAALLQGCDALVTLPASGEAPHGHADTGDARFCAPWSLMGAPAVNVPSGWSDANLPLGFQIVGAFGDDAKLLRVAARIESMLKFERRAVTI</sequence>
<keyword evidence="2" id="KW-0808">Transferase</keyword>
<evidence type="ECO:0000313" key="3">
    <source>
        <dbReference type="Proteomes" id="UP000199365"/>
    </source>
</evidence>
<dbReference type="Pfam" id="PF01425">
    <property type="entry name" value="Amidase"/>
    <property type="match status" value="1"/>
</dbReference>
<dbReference type="SUPFAM" id="SSF75304">
    <property type="entry name" value="Amidase signature (AS) enzymes"/>
    <property type="match status" value="1"/>
</dbReference>
<dbReference type="RefSeq" id="WP_090807374.1">
    <property type="nucleotide sequence ID" value="NZ_FNKX01000002.1"/>
</dbReference>
<dbReference type="InterPro" id="IPR023631">
    <property type="entry name" value="Amidase_dom"/>
</dbReference>
<dbReference type="PANTHER" id="PTHR11895">
    <property type="entry name" value="TRANSAMIDASE"/>
    <property type="match status" value="1"/>
</dbReference>
<dbReference type="Gene3D" id="3.90.1300.10">
    <property type="entry name" value="Amidase signature (AS) domain"/>
    <property type="match status" value="1"/>
</dbReference>
<dbReference type="InterPro" id="IPR036928">
    <property type="entry name" value="AS_sf"/>
</dbReference>
<dbReference type="EMBL" id="FNKX01000002">
    <property type="protein sequence ID" value="SDR48872.1"/>
    <property type="molecule type" value="Genomic_DNA"/>
</dbReference>
<accession>A0A1H1JG41</accession>
<reference evidence="3" key="1">
    <citation type="submission" date="2016-10" db="EMBL/GenBank/DDBJ databases">
        <authorList>
            <person name="Varghese N."/>
            <person name="Submissions S."/>
        </authorList>
    </citation>
    <scope>NUCLEOTIDE SEQUENCE [LARGE SCALE GENOMIC DNA]</scope>
    <source>
        <strain evidence="3">DUS833</strain>
    </source>
</reference>
<keyword evidence="3" id="KW-1185">Reference proteome</keyword>
<evidence type="ECO:0000313" key="2">
    <source>
        <dbReference type="EMBL" id="SDR48872.1"/>
    </source>
</evidence>